<evidence type="ECO:0000256" key="4">
    <source>
        <dbReference type="ARBA" id="ARBA00023242"/>
    </source>
</evidence>
<name>A7RMW5_NEMVE</name>
<dbReference type="InParanoid" id="A7RMW5"/>
<dbReference type="PANTHER" id="PTHR13230">
    <property type="entry name" value="GENERAL TRANSCRIPTION FACTOR IIIC, POLYPEPTIDE 5"/>
    <property type="match status" value="1"/>
</dbReference>
<feature type="domain" description="Transcription factor IIIC subunit 5 HTH" evidence="6">
    <location>
        <begin position="155"/>
        <end position="310"/>
    </location>
</feature>
<evidence type="ECO:0000259" key="7">
    <source>
        <dbReference type="Pfam" id="PF17682"/>
    </source>
</evidence>
<dbReference type="EMBL" id="DS469521">
    <property type="protein sequence ID" value="EDO47172.1"/>
    <property type="molecule type" value="Genomic_DNA"/>
</dbReference>
<dbReference type="Gene3D" id="3.30.200.160">
    <property type="entry name" value="TFIIIC, subcomplex tauA, subunit Sfc1, barrel domain"/>
    <property type="match status" value="1"/>
</dbReference>
<dbReference type="AlphaFoldDB" id="A7RMW5"/>
<dbReference type="PhylomeDB" id="A7RMW5"/>
<evidence type="ECO:0000313" key="8">
    <source>
        <dbReference type="EMBL" id="EDO47172.1"/>
    </source>
</evidence>
<sequence>MADGEEEKMAADLSDSVEANCRVVYNTSRIIGVEFPGVVRNTDKMLQALGGEAEVARAVLDPHQRIKVNFRPADINSKCLYGDRHATPNLLLSVKRRQSKDNKGYEYKQEVLGVVDTTFKFDNLVDFQYVSHEMKDPLDQVRGIEILNEEQPLLVLPPVFSRIEKPVPYNFKPNILAGWQPASSQATTDEQEGSKMAQGRNRNTYAMAVTFEHPSVPVSPHPKALESLSAIPDNKLEEIKRLFNNRPIWSRTALAHHLSSFKVTQHWTKQLLACVAYYYINGPWRTLWVKFGYNPAKDPSAKIYQVLDYRIGARKEGRDLPIPWKRNPFLKLQSKRKPLRQPQHKDLPSDVPYVFSANKLPTQKQMFYQLCDLHVSEIQALVSANDGQETECLEREGWCLPGTLDKIRDILVEKTVQIAAQSTDDDSSSMAEDQASPWGEDTGQASPWEGSESNPWGEGQGELWGAVYPNTTLPYPSTLPEHYPTLPKQPTRTLLYLSLAVYPNTTLPYSRTLPPHQPIPKFCRRVA</sequence>
<dbReference type="GO" id="GO:0003677">
    <property type="term" value="F:DNA binding"/>
    <property type="evidence" value="ECO:0007669"/>
    <property type="project" value="UniProtKB-KW"/>
</dbReference>
<evidence type="ECO:0000256" key="2">
    <source>
        <dbReference type="ARBA" id="ARBA00023125"/>
    </source>
</evidence>
<dbReference type="InterPro" id="IPR042536">
    <property type="entry name" value="TFIIIC_tauA_Sfc1"/>
</dbReference>
<evidence type="ECO:0000256" key="3">
    <source>
        <dbReference type="ARBA" id="ARBA00023163"/>
    </source>
</evidence>
<feature type="domain" description="Transcription factor IIIC subunit Tfc1/Sfc1 triple barrel" evidence="7">
    <location>
        <begin position="32"/>
        <end position="129"/>
    </location>
</feature>
<proteinExistence type="predicted"/>
<dbReference type="InterPro" id="IPR040454">
    <property type="entry name" value="TF_IIIC_Tfc1/Sfc1"/>
</dbReference>
<dbReference type="FunFam" id="3.30.200.160:FF:000002">
    <property type="entry name" value="Transcription factor IIIC, subunit 5"/>
    <property type="match status" value="1"/>
</dbReference>
<dbReference type="HOGENOM" id="CLU_026463_0_0_1"/>
<dbReference type="PANTHER" id="PTHR13230:SF5">
    <property type="entry name" value="GENERAL TRANSCRIPTION FACTOR 3C POLYPEPTIDE 5"/>
    <property type="match status" value="1"/>
</dbReference>
<dbReference type="STRING" id="45351.A7RMW5"/>
<dbReference type="eggNOG" id="KOG2473">
    <property type="taxonomic scope" value="Eukaryota"/>
</dbReference>
<keyword evidence="3" id="KW-0804">Transcription</keyword>
<evidence type="ECO:0000256" key="1">
    <source>
        <dbReference type="ARBA" id="ARBA00004123"/>
    </source>
</evidence>
<dbReference type="Pfam" id="PF09734">
    <property type="entry name" value="Tau95"/>
    <property type="match status" value="1"/>
</dbReference>
<accession>A7RMW5</accession>
<dbReference type="InterPro" id="IPR041499">
    <property type="entry name" value="Tfc1/Sfc1_N"/>
</dbReference>
<organism evidence="8 9">
    <name type="scientific">Nematostella vectensis</name>
    <name type="common">Starlet sea anemone</name>
    <dbReference type="NCBI Taxonomy" id="45351"/>
    <lineage>
        <taxon>Eukaryota</taxon>
        <taxon>Metazoa</taxon>
        <taxon>Cnidaria</taxon>
        <taxon>Anthozoa</taxon>
        <taxon>Hexacorallia</taxon>
        <taxon>Actiniaria</taxon>
        <taxon>Edwardsiidae</taxon>
        <taxon>Nematostella</taxon>
    </lineage>
</organism>
<evidence type="ECO:0000259" key="6">
    <source>
        <dbReference type="Pfam" id="PF09734"/>
    </source>
</evidence>
<dbReference type="GO" id="GO:0005634">
    <property type="term" value="C:nucleus"/>
    <property type="evidence" value="ECO:0007669"/>
    <property type="project" value="UniProtKB-SubCell"/>
</dbReference>
<evidence type="ECO:0000313" key="9">
    <source>
        <dbReference type="Proteomes" id="UP000001593"/>
    </source>
</evidence>
<keyword evidence="2" id="KW-0238">DNA-binding</keyword>
<keyword evidence="9" id="KW-1185">Reference proteome</keyword>
<comment type="subcellular location">
    <subcellularLocation>
        <location evidence="1">Nucleus</location>
    </subcellularLocation>
</comment>
<dbReference type="GO" id="GO:0000127">
    <property type="term" value="C:transcription factor TFIIIC complex"/>
    <property type="evidence" value="ECO:0000318"/>
    <property type="project" value="GO_Central"/>
</dbReference>
<keyword evidence="4" id="KW-0539">Nucleus</keyword>
<dbReference type="OMA" id="PPEYFVR"/>
<evidence type="ECO:0000256" key="5">
    <source>
        <dbReference type="SAM" id="MobiDB-lite"/>
    </source>
</evidence>
<dbReference type="Pfam" id="PF17682">
    <property type="entry name" value="Tau95_N"/>
    <property type="match status" value="1"/>
</dbReference>
<dbReference type="InterPro" id="IPR019136">
    <property type="entry name" value="TF_IIIC_su-5_HTH"/>
</dbReference>
<feature type="region of interest" description="Disordered" evidence="5">
    <location>
        <begin position="420"/>
        <end position="462"/>
    </location>
</feature>
<evidence type="ECO:0008006" key="10">
    <source>
        <dbReference type="Google" id="ProtNLM"/>
    </source>
</evidence>
<gene>
    <name evidence="8" type="ORF">NEMVEDRAFT_v1g199476</name>
</gene>
<protein>
    <recommendedName>
        <fullName evidence="10">General transcription factor 3C polypeptide 5</fullName>
    </recommendedName>
</protein>
<reference evidence="8 9" key="1">
    <citation type="journal article" date="2007" name="Science">
        <title>Sea anemone genome reveals ancestral eumetazoan gene repertoire and genomic organization.</title>
        <authorList>
            <person name="Putnam N.H."/>
            <person name="Srivastava M."/>
            <person name="Hellsten U."/>
            <person name="Dirks B."/>
            <person name="Chapman J."/>
            <person name="Salamov A."/>
            <person name="Terry A."/>
            <person name="Shapiro H."/>
            <person name="Lindquist E."/>
            <person name="Kapitonov V.V."/>
            <person name="Jurka J."/>
            <person name="Genikhovich G."/>
            <person name="Grigoriev I.V."/>
            <person name="Lucas S.M."/>
            <person name="Steele R.E."/>
            <person name="Finnerty J.R."/>
            <person name="Technau U."/>
            <person name="Martindale M.Q."/>
            <person name="Rokhsar D.S."/>
        </authorList>
    </citation>
    <scope>NUCLEOTIDE SEQUENCE [LARGE SCALE GENOMIC DNA]</scope>
    <source>
        <strain evidence="9">CH2 X CH6</strain>
    </source>
</reference>
<dbReference type="Proteomes" id="UP000001593">
    <property type="component" value="Unassembled WGS sequence"/>
</dbReference>
<dbReference type="GO" id="GO:0006384">
    <property type="term" value="P:transcription initiation at RNA polymerase III promoter"/>
    <property type="evidence" value="ECO:0007669"/>
    <property type="project" value="InterPro"/>
</dbReference>